<dbReference type="SMART" id="SM00342">
    <property type="entry name" value="HTH_ARAC"/>
    <property type="match status" value="1"/>
</dbReference>
<evidence type="ECO:0000256" key="3">
    <source>
        <dbReference type="ARBA" id="ARBA00023163"/>
    </source>
</evidence>
<evidence type="ECO:0000259" key="5">
    <source>
        <dbReference type="PROSITE" id="PS01124"/>
    </source>
</evidence>
<protein>
    <recommendedName>
        <fullName evidence="5">HTH araC/xylS-type domain-containing protein</fullName>
    </recommendedName>
</protein>
<keyword evidence="7" id="KW-1185">Reference proteome</keyword>
<dbReference type="Pfam" id="PF12833">
    <property type="entry name" value="HTH_18"/>
    <property type="match status" value="1"/>
</dbReference>
<dbReference type="InterPro" id="IPR009057">
    <property type="entry name" value="Homeodomain-like_sf"/>
</dbReference>
<proteinExistence type="predicted"/>
<evidence type="ECO:0000256" key="4">
    <source>
        <dbReference type="SAM" id="MobiDB-lite"/>
    </source>
</evidence>
<reference evidence="6" key="1">
    <citation type="submission" date="2017-08" db="EMBL/GenBank/DDBJ databases">
        <authorList>
            <person name="Imhoff J.F."/>
            <person name="Rahn T."/>
            <person name="Kuenzel S."/>
            <person name="Neulinger S.C."/>
        </authorList>
    </citation>
    <scope>NUCLEOTIDE SEQUENCE</scope>
    <source>
        <strain evidence="6">IM 151</strain>
    </source>
</reference>
<gene>
    <name evidence="6" type="ORF">CKO43_17185</name>
</gene>
<feature type="domain" description="HTH araC/xylS-type" evidence="5">
    <location>
        <begin position="253"/>
        <end position="353"/>
    </location>
</feature>
<dbReference type="Gene3D" id="1.10.10.60">
    <property type="entry name" value="Homeodomain-like"/>
    <property type="match status" value="1"/>
</dbReference>
<dbReference type="EMBL" id="NRRU01000070">
    <property type="protein sequence ID" value="MBK1714507.1"/>
    <property type="molecule type" value="Genomic_DNA"/>
</dbReference>
<reference evidence="6" key="2">
    <citation type="journal article" date="2020" name="Microorganisms">
        <title>Osmotic Adaptation and Compatible Solute Biosynthesis of Phototrophic Bacteria as Revealed from Genome Analyses.</title>
        <authorList>
            <person name="Imhoff J.F."/>
            <person name="Rahn T."/>
            <person name="Kunzel S."/>
            <person name="Keller A."/>
            <person name="Neulinger S.C."/>
        </authorList>
    </citation>
    <scope>NUCLEOTIDE SEQUENCE</scope>
    <source>
        <strain evidence="6">IM 151</strain>
    </source>
</reference>
<evidence type="ECO:0000313" key="7">
    <source>
        <dbReference type="Proteomes" id="UP001041814"/>
    </source>
</evidence>
<evidence type="ECO:0000256" key="2">
    <source>
        <dbReference type="ARBA" id="ARBA00023125"/>
    </source>
</evidence>
<keyword evidence="2" id="KW-0238">DNA-binding</keyword>
<accession>A0ABS1DWW4</accession>
<dbReference type="PANTHER" id="PTHR46796">
    <property type="entry name" value="HTH-TYPE TRANSCRIPTIONAL ACTIVATOR RHAS-RELATED"/>
    <property type="match status" value="1"/>
</dbReference>
<dbReference type="SUPFAM" id="SSF46689">
    <property type="entry name" value="Homeodomain-like"/>
    <property type="match status" value="2"/>
</dbReference>
<dbReference type="PROSITE" id="PS01124">
    <property type="entry name" value="HTH_ARAC_FAMILY_2"/>
    <property type="match status" value="1"/>
</dbReference>
<dbReference type="Proteomes" id="UP001041814">
    <property type="component" value="Unassembled WGS sequence"/>
</dbReference>
<organism evidence="6 7">
    <name type="scientific">Rubrivivax gelatinosus</name>
    <name type="common">Rhodocyclus gelatinosus</name>
    <name type="synonym">Rhodopseudomonas gelatinosa</name>
    <dbReference type="NCBI Taxonomy" id="28068"/>
    <lineage>
        <taxon>Bacteria</taxon>
        <taxon>Pseudomonadati</taxon>
        <taxon>Pseudomonadota</taxon>
        <taxon>Betaproteobacteria</taxon>
        <taxon>Burkholderiales</taxon>
        <taxon>Sphaerotilaceae</taxon>
        <taxon>Rubrivivax</taxon>
    </lineage>
</organism>
<sequence length="359" mass="38180">MDTDRRAQSSLGPPGAAVDRSGCDPHATGPPPLAFGDAGAEIDDDAAAWGGRMAGVLGALQSCEPLGPAATFRQKSSTITINGLTMAALAGTPLRFELAASTDLTLLIPFAGEGTFDVGGVVHSWQAEARGLFVAGAAGSGACSLHSVLVVRLQPAQLQAAARSLLGMEPGSKSDFWLGPTRTVDLQAGGMAFGEVFRHLCALIDAYRGAVDVLEAVGLDEQFYRHIVMLLRPGLTLEAALRKPAQASRRVLDPVCGYIMAHLHAPMTLTDLEGASGVSRRSLQYLFWQRHACSPMQWVRGQRLEKVRSMLMHAESRESVTSAALQSGFSNLGAFSAYYRERFGEQPSETLRRSGARDA</sequence>
<dbReference type="InterPro" id="IPR018060">
    <property type="entry name" value="HTH_AraC"/>
</dbReference>
<keyword evidence="1" id="KW-0805">Transcription regulation</keyword>
<evidence type="ECO:0000256" key="1">
    <source>
        <dbReference type="ARBA" id="ARBA00023015"/>
    </source>
</evidence>
<name>A0ABS1DWW4_RUBGE</name>
<keyword evidence="3" id="KW-0804">Transcription</keyword>
<comment type="caution">
    <text evidence="6">The sequence shown here is derived from an EMBL/GenBank/DDBJ whole genome shotgun (WGS) entry which is preliminary data.</text>
</comment>
<dbReference type="PANTHER" id="PTHR46796:SF6">
    <property type="entry name" value="ARAC SUBFAMILY"/>
    <property type="match status" value="1"/>
</dbReference>
<dbReference type="RefSeq" id="WP_200379362.1">
    <property type="nucleotide sequence ID" value="NZ_NRRU01000070.1"/>
</dbReference>
<dbReference type="InterPro" id="IPR050204">
    <property type="entry name" value="AraC_XylS_family_regulators"/>
</dbReference>
<feature type="region of interest" description="Disordered" evidence="4">
    <location>
        <begin position="1"/>
        <end position="34"/>
    </location>
</feature>
<evidence type="ECO:0000313" key="6">
    <source>
        <dbReference type="EMBL" id="MBK1714507.1"/>
    </source>
</evidence>